<dbReference type="Proteomes" id="UP000076722">
    <property type="component" value="Unassembled WGS sequence"/>
</dbReference>
<dbReference type="GO" id="GO:0005975">
    <property type="term" value="P:carbohydrate metabolic process"/>
    <property type="evidence" value="ECO:0007669"/>
    <property type="project" value="InterPro"/>
</dbReference>
<keyword evidence="5" id="KW-1185">Reference proteome</keyword>
<evidence type="ECO:0000259" key="3">
    <source>
        <dbReference type="PROSITE" id="PS51164"/>
    </source>
</evidence>
<dbReference type="PROSITE" id="PS51164">
    <property type="entry name" value="CBM1_2"/>
    <property type="match status" value="1"/>
</dbReference>
<keyword evidence="1 2" id="KW-0732">Signal</keyword>
<gene>
    <name evidence="4" type="ORF">SISNIDRAFT_106898</name>
</gene>
<evidence type="ECO:0000313" key="5">
    <source>
        <dbReference type="Proteomes" id="UP000076722"/>
    </source>
</evidence>
<feature type="chain" id="PRO_5007853468" description="CBM1 domain-containing protein" evidence="2">
    <location>
        <begin position="25"/>
        <end position="141"/>
    </location>
</feature>
<dbReference type="AlphaFoldDB" id="A0A164TXG2"/>
<dbReference type="GO" id="GO:0005576">
    <property type="term" value="C:extracellular region"/>
    <property type="evidence" value="ECO:0007669"/>
    <property type="project" value="InterPro"/>
</dbReference>
<organism evidence="4 5">
    <name type="scientific">Sistotremastrum niveocremeum HHB9708</name>
    <dbReference type="NCBI Taxonomy" id="1314777"/>
    <lineage>
        <taxon>Eukaryota</taxon>
        <taxon>Fungi</taxon>
        <taxon>Dikarya</taxon>
        <taxon>Basidiomycota</taxon>
        <taxon>Agaricomycotina</taxon>
        <taxon>Agaricomycetes</taxon>
        <taxon>Sistotremastrales</taxon>
        <taxon>Sistotremastraceae</taxon>
        <taxon>Sertulicium</taxon>
        <taxon>Sertulicium niveocremeum</taxon>
    </lineage>
</organism>
<dbReference type="EMBL" id="KV419409">
    <property type="protein sequence ID" value="KZS92721.1"/>
    <property type="molecule type" value="Genomic_DNA"/>
</dbReference>
<sequence>MVLIIPSYGLLAALWLSCSGPVFATAKMEARQVTATCIWPSQSTGTGGRTSILATANIASSPRTVTISTQTVSTHLGSRDTPTTTATLPFCTPPPAPQTHYGQCGGQGYAGATVCTSTFTCSPIAPTYYSQVIIELIFALS</sequence>
<evidence type="ECO:0000313" key="4">
    <source>
        <dbReference type="EMBL" id="KZS92721.1"/>
    </source>
</evidence>
<dbReference type="SMART" id="SM00236">
    <property type="entry name" value="fCBD"/>
    <property type="match status" value="1"/>
</dbReference>
<evidence type="ECO:0000256" key="2">
    <source>
        <dbReference type="SAM" id="SignalP"/>
    </source>
</evidence>
<feature type="domain" description="CBM1" evidence="3">
    <location>
        <begin position="96"/>
        <end position="133"/>
    </location>
</feature>
<name>A0A164TXG2_9AGAM</name>
<accession>A0A164TXG2</accession>
<proteinExistence type="predicted"/>
<dbReference type="SUPFAM" id="SSF57180">
    <property type="entry name" value="Cellulose-binding domain"/>
    <property type="match status" value="1"/>
</dbReference>
<dbReference type="GO" id="GO:0030248">
    <property type="term" value="F:cellulose binding"/>
    <property type="evidence" value="ECO:0007669"/>
    <property type="project" value="InterPro"/>
</dbReference>
<evidence type="ECO:0000256" key="1">
    <source>
        <dbReference type="ARBA" id="ARBA00022729"/>
    </source>
</evidence>
<protein>
    <recommendedName>
        <fullName evidence="3">CBM1 domain-containing protein</fullName>
    </recommendedName>
</protein>
<feature type="signal peptide" evidence="2">
    <location>
        <begin position="1"/>
        <end position="24"/>
    </location>
</feature>
<dbReference type="InterPro" id="IPR035971">
    <property type="entry name" value="CBD_sf"/>
</dbReference>
<reference evidence="4 5" key="1">
    <citation type="journal article" date="2016" name="Mol. Biol. Evol.">
        <title>Comparative Genomics of Early-Diverging Mushroom-Forming Fungi Provides Insights into the Origins of Lignocellulose Decay Capabilities.</title>
        <authorList>
            <person name="Nagy L.G."/>
            <person name="Riley R."/>
            <person name="Tritt A."/>
            <person name="Adam C."/>
            <person name="Daum C."/>
            <person name="Floudas D."/>
            <person name="Sun H."/>
            <person name="Yadav J.S."/>
            <person name="Pangilinan J."/>
            <person name="Larsson K.H."/>
            <person name="Matsuura K."/>
            <person name="Barry K."/>
            <person name="Labutti K."/>
            <person name="Kuo R."/>
            <person name="Ohm R.A."/>
            <person name="Bhattacharya S.S."/>
            <person name="Shirouzu T."/>
            <person name="Yoshinaga Y."/>
            <person name="Martin F.M."/>
            <person name="Grigoriev I.V."/>
            <person name="Hibbett D.S."/>
        </authorList>
    </citation>
    <scope>NUCLEOTIDE SEQUENCE [LARGE SCALE GENOMIC DNA]</scope>
    <source>
        <strain evidence="4 5">HHB9708</strain>
    </source>
</reference>
<dbReference type="Pfam" id="PF00734">
    <property type="entry name" value="CBM_1"/>
    <property type="match status" value="1"/>
</dbReference>
<dbReference type="InterPro" id="IPR000254">
    <property type="entry name" value="CBD"/>
</dbReference>